<evidence type="ECO:0000256" key="2">
    <source>
        <dbReference type="ARBA" id="ARBA00016337"/>
    </source>
</evidence>
<keyword evidence="12" id="KW-1003">Cell membrane</keyword>
<evidence type="ECO:0000256" key="1">
    <source>
        <dbReference type="ARBA" id="ARBA00011955"/>
    </source>
</evidence>
<evidence type="ECO:0000256" key="7">
    <source>
        <dbReference type="ARBA" id="ARBA00022842"/>
    </source>
</evidence>
<dbReference type="OrthoDB" id="9778595at2"/>
<dbReference type="AlphaFoldDB" id="A0A1E5Q6F0"/>
<sequence length="374" mass="40466">MTSSRQHLISFILLVILVALASCAKAPAEYKETRYIFGTLVEFIIRGVDEGVAKQAVADIDRDFQHMHKDWHAWKAGGELVALNAALAHGESRHVSPFVLPLLKEGRDLEAKSGGLFNPAIGGLIEIWGFHSDELPTGKLPDFDKIHALAARHPSMADLKIEDDLVSSTNPTVQFDFGGFAKGVALDMAVAKLKSLGINNAIVNAGGDLNTLGQAGERLWNVGIRDPRDWGVIASVQLMGGENLYTSGNYERFRESEGIRYAHIIDPRTGMPVEHTVSASVIHTDGALADAAATALIVAGPEHWVEVAKAMGVRDVMLVDKQGTVYASPEMLARVVFDTDKKLTIVKSAPLSQQASHTVVQLSDSRQGQMPARH</sequence>
<evidence type="ECO:0000256" key="6">
    <source>
        <dbReference type="ARBA" id="ARBA00022827"/>
    </source>
</evidence>
<keyword evidence="12" id="KW-0997">Cell inner membrane</keyword>
<comment type="similarity">
    <text evidence="10 12">Belongs to the ApbE family.</text>
</comment>
<feature type="binding site" evidence="11">
    <location>
        <position position="294"/>
    </location>
    <ligand>
        <name>Mg(2+)</name>
        <dbReference type="ChEBI" id="CHEBI:18420"/>
    </ligand>
</feature>
<keyword evidence="12" id="KW-0472">Membrane</keyword>
<dbReference type="STRING" id="28181.BEN30_12770"/>
<dbReference type="RefSeq" id="WP_069958461.1">
    <property type="nucleotide sequence ID" value="NZ_MCGG01000036.1"/>
</dbReference>
<evidence type="ECO:0000256" key="4">
    <source>
        <dbReference type="ARBA" id="ARBA00022679"/>
    </source>
</evidence>
<evidence type="ECO:0000256" key="10">
    <source>
        <dbReference type="PIRNR" id="PIRNR006268"/>
    </source>
</evidence>
<dbReference type="EC" id="2.7.1.180" evidence="1 10"/>
<evidence type="ECO:0000256" key="11">
    <source>
        <dbReference type="PIRSR" id="PIRSR006268-2"/>
    </source>
</evidence>
<comment type="function">
    <text evidence="12">Flavin transferase that catalyzes the transfer of the FMN moiety of FAD and its covalent binding to the hydroxyl group of a threonine residue in a target flavoprotein.</text>
</comment>
<dbReference type="Pfam" id="PF02424">
    <property type="entry name" value="ApbE"/>
    <property type="match status" value="1"/>
</dbReference>
<comment type="cofactor">
    <cofactor evidence="11">
        <name>Mg(2+)</name>
        <dbReference type="ChEBI" id="CHEBI:18420"/>
    </cofactor>
    <cofactor evidence="11">
        <name>Mn(2+)</name>
        <dbReference type="ChEBI" id="CHEBI:29035"/>
    </cofactor>
    <text evidence="11">Magnesium. Can also use manganese.</text>
</comment>
<reference evidence="14" key="1">
    <citation type="submission" date="2016-07" db="EMBL/GenBank/DDBJ databases">
        <authorList>
            <person name="Florea S."/>
            <person name="Webb J.S."/>
            <person name="Jaromczyk J."/>
            <person name="Schardl C.L."/>
        </authorList>
    </citation>
    <scope>NUCLEOTIDE SEQUENCE [LARGE SCALE GENOMIC DNA]</scope>
    <source>
        <strain evidence="14">MV-1</strain>
    </source>
</reference>
<name>A0A1E5Q6F0_9PROT</name>
<dbReference type="Proteomes" id="UP000095347">
    <property type="component" value="Unassembled WGS sequence"/>
</dbReference>
<dbReference type="PANTHER" id="PTHR30040">
    <property type="entry name" value="THIAMINE BIOSYNTHESIS LIPOPROTEIN APBE"/>
    <property type="match status" value="1"/>
</dbReference>
<comment type="subcellular location">
    <subcellularLocation>
        <location evidence="12">Cell inner membrane</location>
        <topology evidence="12">Lipid-anchor</topology>
        <orientation evidence="12">Periplasmic side</orientation>
    </subcellularLocation>
</comment>
<gene>
    <name evidence="13" type="ORF">BEN30_12770</name>
</gene>
<keyword evidence="12" id="KW-0449">Lipoprotein</keyword>
<dbReference type="PIRSF" id="PIRSF006268">
    <property type="entry name" value="ApbE"/>
    <property type="match status" value="1"/>
</dbReference>
<keyword evidence="6 10" id="KW-0274">FAD</keyword>
<keyword evidence="5 10" id="KW-0479">Metal-binding</keyword>
<proteinExistence type="inferred from homology"/>
<dbReference type="Gene3D" id="3.10.520.10">
    <property type="entry name" value="ApbE-like domains"/>
    <property type="match status" value="1"/>
</dbReference>
<accession>A0A1E5Q6F0</accession>
<evidence type="ECO:0000256" key="3">
    <source>
        <dbReference type="ARBA" id="ARBA00022630"/>
    </source>
</evidence>
<dbReference type="EMBL" id="MCGG01000036">
    <property type="protein sequence ID" value="OEJ66256.1"/>
    <property type="molecule type" value="Genomic_DNA"/>
</dbReference>
<dbReference type="InterPro" id="IPR024932">
    <property type="entry name" value="ApbE"/>
</dbReference>
<evidence type="ECO:0000256" key="5">
    <source>
        <dbReference type="ARBA" id="ARBA00022723"/>
    </source>
</evidence>
<dbReference type="PANTHER" id="PTHR30040:SF2">
    <property type="entry name" value="FAD:PROTEIN FMN TRANSFERASE"/>
    <property type="match status" value="1"/>
</dbReference>
<evidence type="ECO:0000313" key="14">
    <source>
        <dbReference type="Proteomes" id="UP000095347"/>
    </source>
</evidence>
<dbReference type="GO" id="GO:0005886">
    <property type="term" value="C:plasma membrane"/>
    <property type="evidence" value="ECO:0007669"/>
    <property type="project" value="UniProtKB-SubCell"/>
</dbReference>
<feature type="binding site" evidence="11">
    <location>
        <position position="179"/>
    </location>
    <ligand>
        <name>Mg(2+)</name>
        <dbReference type="ChEBI" id="CHEBI:18420"/>
    </ligand>
</feature>
<feature type="binding site" evidence="11">
    <location>
        <position position="290"/>
    </location>
    <ligand>
        <name>Mg(2+)</name>
        <dbReference type="ChEBI" id="CHEBI:18420"/>
    </ligand>
</feature>
<evidence type="ECO:0000256" key="12">
    <source>
        <dbReference type="RuleBase" id="RU363002"/>
    </source>
</evidence>
<dbReference type="GO" id="GO:0016740">
    <property type="term" value="F:transferase activity"/>
    <property type="evidence" value="ECO:0007669"/>
    <property type="project" value="UniProtKB-UniRule"/>
</dbReference>
<dbReference type="SUPFAM" id="SSF143631">
    <property type="entry name" value="ApbE-like"/>
    <property type="match status" value="1"/>
</dbReference>
<organism evidence="13 14">
    <name type="scientific">Magnetovibrio blakemorei</name>
    <dbReference type="NCBI Taxonomy" id="28181"/>
    <lineage>
        <taxon>Bacteria</taxon>
        <taxon>Pseudomonadati</taxon>
        <taxon>Pseudomonadota</taxon>
        <taxon>Alphaproteobacteria</taxon>
        <taxon>Rhodospirillales</taxon>
        <taxon>Magnetovibrionaceae</taxon>
        <taxon>Magnetovibrio</taxon>
    </lineage>
</organism>
<protein>
    <recommendedName>
        <fullName evidence="2 10">FAD:protein FMN transferase</fullName>
        <ecNumber evidence="1 10">2.7.1.180</ecNumber>
    </recommendedName>
    <alternativeName>
        <fullName evidence="8 10">Flavin transferase</fullName>
    </alternativeName>
</protein>
<evidence type="ECO:0000313" key="13">
    <source>
        <dbReference type="EMBL" id="OEJ66256.1"/>
    </source>
</evidence>
<evidence type="ECO:0000256" key="8">
    <source>
        <dbReference type="ARBA" id="ARBA00031306"/>
    </source>
</evidence>
<keyword evidence="3 10" id="KW-0285">Flavoprotein</keyword>
<dbReference type="GO" id="GO:0046872">
    <property type="term" value="F:metal ion binding"/>
    <property type="evidence" value="ECO:0007669"/>
    <property type="project" value="UniProtKB-UniRule"/>
</dbReference>
<keyword evidence="7 10" id="KW-0460">Magnesium</keyword>
<comment type="caution">
    <text evidence="13">The sequence shown here is derived from an EMBL/GenBank/DDBJ whole genome shotgun (WGS) entry which is preliminary data.</text>
</comment>
<keyword evidence="14" id="KW-1185">Reference proteome</keyword>
<comment type="catalytic activity">
    <reaction evidence="9 10 12">
        <text>L-threonyl-[protein] + FAD = FMN-L-threonyl-[protein] + AMP + H(+)</text>
        <dbReference type="Rhea" id="RHEA:36847"/>
        <dbReference type="Rhea" id="RHEA-COMP:11060"/>
        <dbReference type="Rhea" id="RHEA-COMP:11061"/>
        <dbReference type="ChEBI" id="CHEBI:15378"/>
        <dbReference type="ChEBI" id="CHEBI:30013"/>
        <dbReference type="ChEBI" id="CHEBI:57692"/>
        <dbReference type="ChEBI" id="CHEBI:74257"/>
        <dbReference type="ChEBI" id="CHEBI:456215"/>
        <dbReference type="EC" id="2.7.1.180"/>
    </reaction>
</comment>
<keyword evidence="4 10" id="KW-0808">Transferase</keyword>
<dbReference type="PROSITE" id="PS51257">
    <property type="entry name" value="PROKAR_LIPOPROTEIN"/>
    <property type="match status" value="1"/>
</dbReference>
<dbReference type="InterPro" id="IPR003374">
    <property type="entry name" value="ApbE-like_sf"/>
</dbReference>
<evidence type="ECO:0000256" key="9">
    <source>
        <dbReference type="ARBA" id="ARBA00048540"/>
    </source>
</evidence>